<dbReference type="InterPro" id="IPR000085">
    <property type="entry name" value="RuvA"/>
</dbReference>
<evidence type="ECO:0000256" key="4">
    <source>
        <dbReference type="ARBA" id="ARBA00023172"/>
    </source>
</evidence>
<evidence type="ECO:0000256" key="3">
    <source>
        <dbReference type="ARBA" id="ARBA00023125"/>
    </source>
</evidence>
<keyword evidence="8" id="KW-0547">Nucleotide-binding</keyword>
<evidence type="ECO:0000256" key="2">
    <source>
        <dbReference type="ARBA" id="ARBA00022763"/>
    </source>
</evidence>
<accession>A0A0X1KQE1</accession>
<dbReference type="PATRIC" id="fig|1123384.7.peg.674"/>
<dbReference type="Pfam" id="PF14520">
    <property type="entry name" value="HHH_5"/>
    <property type="match status" value="1"/>
</dbReference>
<dbReference type="GO" id="GO:0009379">
    <property type="term" value="C:Holliday junction helicase complex"/>
    <property type="evidence" value="ECO:0007669"/>
    <property type="project" value="InterPro"/>
</dbReference>
<name>A0A0X1KQE1_9THEM</name>
<proteinExistence type="inferred from homology"/>
<dbReference type="SMART" id="SM00278">
    <property type="entry name" value="HhH1"/>
    <property type="match status" value="2"/>
</dbReference>
<evidence type="ECO:0000259" key="7">
    <source>
        <dbReference type="SMART" id="SM00278"/>
    </source>
</evidence>
<sequence>MRGEPLLVAVYGEVEGIKGNVVLLRVTDFVFQIHCDSKTVQSLKAGERVRFHTHLEFNQDGFTLYGFLDEEKLEVFEKITRVSKVGHRTALKILSSVEPDEFVYMIKSGDIERLSQVPGIGRKTAERLVSELKDEEFSITFTMNREYLDAVEALTVLGFSRSEARDAVRRVFKPNMNAEQIVKEALRLLSKKV</sequence>
<feature type="domain" description="Helix-hairpin-helix DNA-binding motif class 1" evidence="7">
    <location>
        <begin position="77"/>
        <end position="96"/>
    </location>
</feature>
<keyword evidence="1 6" id="KW-0963">Cytoplasm</keyword>
<comment type="similarity">
    <text evidence="6">Belongs to the RuvA family.</text>
</comment>
<dbReference type="PaxDb" id="1123384-AJ81_03455"/>
<dbReference type="HAMAP" id="MF_00031">
    <property type="entry name" value="DNA_HJ_migration_RuvA"/>
    <property type="match status" value="1"/>
</dbReference>
<comment type="caution">
    <text evidence="6">Lacks conserved residue(s) required for the propagation of feature annotation.</text>
</comment>
<dbReference type="InterPro" id="IPR012340">
    <property type="entry name" value="NA-bd_OB-fold"/>
</dbReference>
<dbReference type="AlphaFoldDB" id="A0A0X1KQE1"/>
<evidence type="ECO:0000256" key="5">
    <source>
        <dbReference type="ARBA" id="ARBA00023204"/>
    </source>
</evidence>
<keyword evidence="8" id="KW-0347">Helicase</keyword>
<dbReference type="EMBL" id="CP007141">
    <property type="protein sequence ID" value="AJC73424.1"/>
    <property type="molecule type" value="Genomic_DNA"/>
</dbReference>
<evidence type="ECO:0000256" key="6">
    <source>
        <dbReference type="HAMAP-Rule" id="MF_00031"/>
    </source>
</evidence>
<dbReference type="KEGG" id="phy:AJ81_03455"/>
<dbReference type="NCBIfam" id="TIGR00084">
    <property type="entry name" value="ruvA"/>
    <property type="match status" value="1"/>
</dbReference>
<dbReference type="SUPFAM" id="SSF50249">
    <property type="entry name" value="Nucleic acid-binding proteins"/>
    <property type="match status" value="1"/>
</dbReference>
<evidence type="ECO:0000313" key="8">
    <source>
        <dbReference type="EMBL" id="AJC73424.1"/>
    </source>
</evidence>
<comment type="function">
    <text evidence="6">The RuvA-RuvB-RuvC complex processes Holliday junction (HJ) DNA during genetic recombination and DNA repair, while the RuvA-RuvB complex plays an important role in the rescue of blocked DNA replication forks via replication fork reversal (RFR). RuvA specifically binds to HJ cruciform DNA, conferring on it an open structure. The RuvB hexamer acts as an ATP-dependent pump, pulling dsDNA into and through the RuvAB complex. HJ branch migration allows RuvC to scan DNA until it finds its consensus sequence, where it cleaves and resolves the cruciform DNA.</text>
</comment>
<keyword evidence="2 6" id="KW-0227">DNA damage</keyword>
<keyword evidence="8" id="KW-0378">Hydrolase</keyword>
<keyword evidence="3 6" id="KW-0238">DNA-binding</keyword>
<keyword evidence="4 6" id="KW-0233">DNA recombination</keyword>
<dbReference type="InterPro" id="IPR013849">
    <property type="entry name" value="DNA_helicase_Holl-junc_RuvA_I"/>
</dbReference>
<dbReference type="GO" id="GO:0048476">
    <property type="term" value="C:Holliday junction resolvase complex"/>
    <property type="evidence" value="ECO:0007669"/>
    <property type="project" value="UniProtKB-UniRule"/>
</dbReference>
<comment type="subcellular location">
    <subcellularLocation>
        <location evidence="6">Cytoplasm</location>
    </subcellularLocation>
</comment>
<evidence type="ECO:0000313" key="9">
    <source>
        <dbReference type="Proteomes" id="UP000077469"/>
    </source>
</evidence>
<dbReference type="GO" id="GO:0005737">
    <property type="term" value="C:cytoplasm"/>
    <property type="evidence" value="ECO:0007669"/>
    <property type="project" value="UniProtKB-SubCell"/>
</dbReference>
<dbReference type="STRING" id="1123384.AJ81_03455"/>
<dbReference type="Gene3D" id="1.10.8.10">
    <property type="entry name" value="DNA helicase RuvA subunit, C-terminal domain"/>
    <property type="match status" value="1"/>
</dbReference>
<feature type="region of interest" description="Domain III" evidence="6">
    <location>
        <begin position="145"/>
        <end position="193"/>
    </location>
</feature>
<dbReference type="Gene3D" id="1.10.150.20">
    <property type="entry name" value="5' to 3' exonuclease, C-terminal subdomain"/>
    <property type="match status" value="1"/>
</dbReference>
<protein>
    <recommendedName>
        <fullName evidence="6">Holliday junction branch migration complex subunit RuvA</fullName>
    </recommendedName>
</protein>
<dbReference type="Pfam" id="PF07499">
    <property type="entry name" value="RuvA_C"/>
    <property type="match status" value="1"/>
</dbReference>
<keyword evidence="5 6" id="KW-0234">DNA repair</keyword>
<keyword evidence="9" id="KW-1185">Reference proteome</keyword>
<feature type="domain" description="Helix-hairpin-helix DNA-binding motif class 1" evidence="7">
    <location>
        <begin position="112"/>
        <end position="131"/>
    </location>
</feature>
<dbReference type="CDD" id="cd14332">
    <property type="entry name" value="UBA_RuvA_C"/>
    <property type="match status" value="1"/>
</dbReference>
<reference evidence="8 9" key="1">
    <citation type="submission" date="2014-01" db="EMBL/GenBank/DDBJ databases">
        <title>Genome sequencing of Thermotog hypogea.</title>
        <authorList>
            <person name="Zhang X."/>
            <person name="Alvare G."/>
            <person name="Fristensky B."/>
            <person name="Chen L."/>
            <person name="Suen T."/>
            <person name="Chen Q."/>
            <person name="Ma K."/>
        </authorList>
    </citation>
    <scope>NUCLEOTIDE SEQUENCE [LARGE SCALE GENOMIC DNA]</scope>
    <source>
        <strain evidence="8 9">DSM 11164</strain>
    </source>
</reference>
<dbReference type="GO" id="GO:0006310">
    <property type="term" value="P:DNA recombination"/>
    <property type="evidence" value="ECO:0007669"/>
    <property type="project" value="UniProtKB-UniRule"/>
</dbReference>
<comment type="subunit">
    <text evidence="6">Homotetramer. Forms an RuvA(8)-RuvB(12)-Holliday junction (HJ) complex. HJ DNA is sandwiched between 2 RuvA tetramers; dsDNA enters through RuvA and exits via RuvB. An RuvB hexamer assembles on each DNA strand where it exits the tetramer. Each RuvB hexamer is contacted by two RuvA subunits (via domain III) on 2 adjacent RuvB subunits; this complex drives branch migration. In the full resolvosome a probable DNA-RuvA(4)-RuvB(12)-RuvC(2) complex forms which resolves the HJ.</text>
</comment>
<dbReference type="SUPFAM" id="SSF46929">
    <property type="entry name" value="DNA helicase RuvA subunit, C-terminal domain"/>
    <property type="match status" value="1"/>
</dbReference>
<dbReference type="InterPro" id="IPR036267">
    <property type="entry name" value="RuvA_C_sf"/>
</dbReference>
<comment type="domain">
    <text evidence="6">Has three domains with a flexible linker between the domains II and III and assumes an 'L' shape. Domain III is highly mobile and contacts RuvB.</text>
</comment>
<dbReference type="GO" id="GO:0005524">
    <property type="term" value="F:ATP binding"/>
    <property type="evidence" value="ECO:0007669"/>
    <property type="project" value="InterPro"/>
</dbReference>
<dbReference type="InterPro" id="IPR011114">
    <property type="entry name" value="RuvA_C"/>
</dbReference>
<dbReference type="GO" id="GO:0009378">
    <property type="term" value="F:four-way junction helicase activity"/>
    <property type="evidence" value="ECO:0007669"/>
    <property type="project" value="InterPro"/>
</dbReference>
<dbReference type="Proteomes" id="UP000077469">
    <property type="component" value="Chromosome"/>
</dbReference>
<dbReference type="InterPro" id="IPR010994">
    <property type="entry name" value="RuvA_2-like"/>
</dbReference>
<dbReference type="Gene3D" id="2.40.50.140">
    <property type="entry name" value="Nucleic acid-binding proteins"/>
    <property type="match status" value="1"/>
</dbReference>
<dbReference type="SUPFAM" id="SSF47781">
    <property type="entry name" value="RuvA domain 2-like"/>
    <property type="match status" value="1"/>
</dbReference>
<organism evidence="8 9">
    <name type="scientific">Pseudothermotoga hypogea DSM 11164 = NBRC 106472</name>
    <dbReference type="NCBI Taxonomy" id="1123384"/>
    <lineage>
        <taxon>Bacteria</taxon>
        <taxon>Thermotogati</taxon>
        <taxon>Thermotogota</taxon>
        <taxon>Thermotogae</taxon>
        <taxon>Thermotogales</taxon>
        <taxon>Thermotogaceae</taxon>
        <taxon>Pseudothermotoga</taxon>
    </lineage>
</organism>
<evidence type="ECO:0000256" key="1">
    <source>
        <dbReference type="ARBA" id="ARBA00022490"/>
    </source>
</evidence>
<dbReference type="Pfam" id="PF01330">
    <property type="entry name" value="RuvA_N"/>
    <property type="match status" value="1"/>
</dbReference>
<dbReference type="GO" id="GO:0000400">
    <property type="term" value="F:four-way junction DNA binding"/>
    <property type="evidence" value="ECO:0007669"/>
    <property type="project" value="UniProtKB-UniRule"/>
</dbReference>
<gene>
    <name evidence="6 8" type="primary">ruvA</name>
    <name evidence="8" type="ORF">AJ81_03455</name>
</gene>
<dbReference type="GO" id="GO:0006281">
    <property type="term" value="P:DNA repair"/>
    <property type="evidence" value="ECO:0007669"/>
    <property type="project" value="UniProtKB-UniRule"/>
</dbReference>
<keyword evidence="8" id="KW-0067">ATP-binding</keyword>
<dbReference type="InterPro" id="IPR003583">
    <property type="entry name" value="Hlx-hairpin-Hlx_DNA-bd_motif"/>
</dbReference>